<dbReference type="AlphaFoldDB" id="A0A6G1GVL8"/>
<accession>A0A6G1GVL8</accession>
<evidence type="ECO:0000313" key="1">
    <source>
        <dbReference type="EMBL" id="KAF1984996.1"/>
    </source>
</evidence>
<dbReference type="EMBL" id="ML977164">
    <property type="protein sequence ID" value="KAF1984996.1"/>
    <property type="molecule type" value="Genomic_DNA"/>
</dbReference>
<sequence length="103" mass="11902">MWLGSCLLTSLQRISFTQYSIFFFSCSRRSTAFTNLSYYFPTDTLLYTHLVLLLLSLPSRAGGAQWSHLARPAFKYFLQPPVNSISRSNCVVRGKLAVWRWLE</sequence>
<dbReference type="Proteomes" id="UP000800041">
    <property type="component" value="Unassembled WGS sequence"/>
</dbReference>
<gene>
    <name evidence="1" type="ORF">K402DRAFT_116024</name>
</gene>
<keyword evidence="2" id="KW-1185">Reference proteome</keyword>
<protein>
    <submittedName>
        <fullName evidence="1">Uncharacterized protein</fullName>
    </submittedName>
</protein>
<proteinExistence type="predicted"/>
<name>A0A6G1GVL8_9PEZI</name>
<evidence type="ECO:0000313" key="2">
    <source>
        <dbReference type="Proteomes" id="UP000800041"/>
    </source>
</evidence>
<organism evidence="1 2">
    <name type="scientific">Aulographum hederae CBS 113979</name>
    <dbReference type="NCBI Taxonomy" id="1176131"/>
    <lineage>
        <taxon>Eukaryota</taxon>
        <taxon>Fungi</taxon>
        <taxon>Dikarya</taxon>
        <taxon>Ascomycota</taxon>
        <taxon>Pezizomycotina</taxon>
        <taxon>Dothideomycetes</taxon>
        <taxon>Pleosporomycetidae</taxon>
        <taxon>Aulographales</taxon>
        <taxon>Aulographaceae</taxon>
    </lineage>
</organism>
<reference evidence="1" key="1">
    <citation type="journal article" date="2020" name="Stud. Mycol.">
        <title>101 Dothideomycetes genomes: a test case for predicting lifestyles and emergence of pathogens.</title>
        <authorList>
            <person name="Haridas S."/>
            <person name="Albert R."/>
            <person name="Binder M."/>
            <person name="Bloem J."/>
            <person name="Labutti K."/>
            <person name="Salamov A."/>
            <person name="Andreopoulos B."/>
            <person name="Baker S."/>
            <person name="Barry K."/>
            <person name="Bills G."/>
            <person name="Bluhm B."/>
            <person name="Cannon C."/>
            <person name="Castanera R."/>
            <person name="Culley D."/>
            <person name="Daum C."/>
            <person name="Ezra D."/>
            <person name="Gonzalez J."/>
            <person name="Henrissat B."/>
            <person name="Kuo A."/>
            <person name="Liang C."/>
            <person name="Lipzen A."/>
            <person name="Lutzoni F."/>
            <person name="Magnuson J."/>
            <person name="Mondo S."/>
            <person name="Nolan M."/>
            <person name="Ohm R."/>
            <person name="Pangilinan J."/>
            <person name="Park H.-J."/>
            <person name="Ramirez L."/>
            <person name="Alfaro M."/>
            <person name="Sun H."/>
            <person name="Tritt A."/>
            <person name="Yoshinaga Y."/>
            <person name="Zwiers L.-H."/>
            <person name="Turgeon B."/>
            <person name="Goodwin S."/>
            <person name="Spatafora J."/>
            <person name="Crous P."/>
            <person name="Grigoriev I."/>
        </authorList>
    </citation>
    <scope>NUCLEOTIDE SEQUENCE</scope>
    <source>
        <strain evidence="1">CBS 113979</strain>
    </source>
</reference>